<evidence type="ECO:0000313" key="2">
    <source>
        <dbReference type="Proteomes" id="UP001243375"/>
    </source>
</evidence>
<protein>
    <submittedName>
        <fullName evidence="1">Uncharacterized protein</fullName>
    </submittedName>
</protein>
<comment type="caution">
    <text evidence="1">The sequence shown here is derived from an EMBL/GenBank/DDBJ whole genome shotgun (WGS) entry which is preliminary data.</text>
</comment>
<organism evidence="1 2">
    <name type="scientific">Naganishia vaughanmartiniae</name>
    <dbReference type="NCBI Taxonomy" id="1424756"/>
    <lineage>
        <taxon>Eukaryota</taxon>
        <taxon>Fungi</taxon>
        <taxon>Dikarya</taxon>
        <taxon>Basidiomycota</taxon>
        <taxon>Agaricomycotina</taxon>
        <taxon>Tremellomycetes</taxon>
        <taxon>Filobasidiales</taxon>
        <taxon>Filobasidiaceae</taxon>
        <taxon>Naganishia</taxon>
    </lineage>
</organism>
<keyword evidence="2" id="KW-1185">Reference proteome</keyword>
<dbReference type="EMBL" id="JASBWU010000001">
    <property type="protein sequence ID" value="KAJ9125386.1"/>
    <property type="molecule type" value="Genomic_DNA"/>
</dbReference>
<evidence type="ECO:0000313" key="1">
    <source>
        <dbReference type="EMBL" id="KAJ9125386.1"/>
    </source>
</evidence>
<name>A0ACC2XPV2_9TREE</name>
<dbReference type="Proteomes" id="UP001243375">
    <property type="component" value="Unassembled WGS sequence"/>
</dbReference>
<accession>A0ACC2XPV2</accession>
<proteinExistence type="predicted"/>
<reference evidence="1" key="1">
    <citation type="submission" date="2023-04" db="EMBL/GenBank/DDBJ databases">
        <title>Draft Genome sequencing of Naganishia species isolated from polar environments using Oxford Nanopore Technology.</title>
        <authorList>
            <person name="Leo P."/>
            <person name="Venkateswaran K."/>
        </authorList>
    </citation>
    <scope>NUCLEOTIDE SEQUENCE</scope>
    <source>
        <strain evidence="1">MNA-CCFEE 5425</strain>
    </source>
</reference>
<gene>
    <name evidence="1" type="ORF">QFC22_000346</name>
</gene>
<sequence length="179" mass="18693">MERLVNYDTSGDNSPVKVVNAQPPTESLVFDEPIVSISVKGAGARSTSGQHTPPASSSGAVENKTPVKIQMPTKAHTLPRLPPTPSVPFSKGSESRGGFTVRGASGSAPSQELAQRSAPEMEEGEEGEVEEGETVAISEGPVEAVSVVVAQVRSEESVRRKCISCLISTVLPWPDALSA</sequence>